<evidence type="ECO:0000259" key="2">
    <source>
        <dbReference type="Pfam" id="PF11864"/>
    </source>
</evidence>
<comment type="caution">
    <text evidence="3">The sequence shown here is derived from an EMBL/GenBank/DDBJ whole genome shotgun (WGS) entry which is preliminary data.</text>
</comment>
<feature type="compositionally biased region" description="Low complexity" evidence="1">
    <location>
        <begin position="649"/>
        <end position="666"/>
    </location>
</feature>
<name>A0A5N6KAS7_MONLA</name>
<dbReference type="SUPFAM" id="SSF48371">
    <property type="entry name" value="ARM repeat"/>
    <property type="match status" value="1"/>
</dbReference>
<reference evidence="3 4" key="1">
    <citation type="submission" date="2019-06" db="EMBL/GenBank/DDBJ databases">
        <title>Genome Sequence of the Brown Rot Fungal Pathogen Monilinia laxa.</title>
        <authorList>
            <person name="De Miccolis Angelini R.M."/>
            <person name="Landi L."/>
            <person name="Abate D."/>
            <person name="Pollastro S."/>
            <person name="Romanazzi G."/>
            <person name="Faretra F."/>
        </authorList>
    </citation>
    <scope>NUCLEOTIDE SEQUENCE [LARGE SCALE GENOMIC DNA]</scope>
    <source>
        <strain evidence="3 4">Mlax316</strain>
    </source>
</reference>
<gene>
    <name evidence="3" type="ORF">EYC80_000445</name>
</gene>
<proteinExistence type="predicted"/>
<dbReference type="PANTHER" id="PTHR10063:SF0">
    <property type="entry name" value="TUBERIN"/>
    <property type="match status" value="1"/>
</dbReference>
<feature type="region of interest" description="Disordered" evidence="1">
    <location>
        <begin position="637"/>
        <end position="666"/>
    </location>
</feature>
<evidence type="ECO:0000256" key="1">
    <source>
        <dbReference type="SAM" id="MobiDB-lite"/>
    </source>
</evidence>
<dbReference type="InterPro" id="IPR024584">
    <property type="entry name" value="Tuberin_N"/>
</dbReference>
<evidence type="ECO:0000313" key="4">
    <source>
        <dbReference type="Proteomes" id="UP000326757"/>
    </source>
</evidence>
<dbReference type="InterPro" id="IPR027107">
    <property type="entry name" value="Tuberin/Ral-act_asu"/>
</dbReference>
<dbReference type="Pfam" id="PF11864">
    <property type="entry name" value="DUF3384"/>
    <property type="match status" value="2"/>
</dbReference>
<evidence type="ECO:0000313" key="3">
    <source>
        <dbReference type="EMBL" id="KAB8300231.1"/>
    </source>
</evidence>
<dbReference type="Proteomes" id="UP000326757">
    <property type="component" value="Unassembled WGS sequence"/>
</dbReference>
<dbReference type="GO" id="GO:0033596">
    <property type="term" value="C:TSC1-TSC2 complex"/>
    <property type="evidence" value="ECO:0007669"/>
    <property type="project" value="TreeGrafter"/>
</dbReference>
<keyword evidence="4" id="KW-1185">Reference proteome</keyword>
<dbReference type="GO" id="GO:0032007">
    <property type="term" value="P:negative regulation of TOR signaling"/>
    <property type="evidence" value="ECO:0007669"/>
    <property type="project" value="TreeGrafter"/>
</dbReference>
<feature type="region of interest" description="Disordered" evidence="1">
    <location>
        <begin position="894"/>
        <end position="918"/>
    </location>
</feature>
<dbReference type="GO" id="GO:0005634">
    <property type="term" value="C:nucleus"/>
    <property type="evidence" value="ECO:0007669"/>
    <property type="project" value="InterPro"/>
</dbReference>
<feature type="region of interest" description="Disordered" evidence="1">
    <location>
        <begin position="1"/>
        <end position="97"/>
    </location>
</feature>
<protein>
    <recommendedName>
        <fullName evidence="2">Tuberin N-terminal domain-containing protein</fullName>
    </recommendedName>
</protein>
<dbReference type="OrthoDB" id="19311at2759"/>
<dbReference type="InterPro" id="IPR016024">
    <property type="entry name" value="ARM-type_fold"/>
</dbReference>
<accession>A0A5N6KAS7</accession>
<feature type="compositionally biased region" description="Polar residues" evidence="1">
    <location>
        <begin position="18"/>
        <end position="27"/>
    </location>
</feature>
<dbReference type="PANTHER" id="PTHR10063">
    <property type="entry name" value="TUBERIN"/>
    <property type="match status" value="1"/>
</dbReference>
<organism evidence="3 4">
    <name type="scientific">Monilinia laxa</name>
    <name type="common">Brown rot fungus</name>
    <name type="synonym">Sclerotinia laxa</name>
    <dbReference type="NCBI Taxonomy" id="61186"/>
    <lineage>
        <taxon>Eukaryota</taxon>
        <taxon>Fungi</taxon>
        <taxon>Dikarya</taxon>
        <taxon>Ascomycota</taxon>
        <taxon>Pezizomycotina</taxon>
        <taxon>Leotiomycetes</taxon>
        <taxon>Helotiales</taxon>
        <taxon>Sclerotiniaceae</taxon>
        <taxon>Monilinia</taxon>
    </lineage>
</organism>
<sequence length="962" mass="106086">MYPPFTNRWNFETESRVQRNTRASNPRASDPRASMPPPLGDAAQTPEPRSSSGIASVFKSLTGGKITKSPSTQSPATGPLQLDNGSIPQKLSHGGALNHEPSLEQLQAGHSLSDRISAAEYLRRAVIDYPVENVSLIFIAGRDLIEPTQTQQARIAGFGLLTACVQCASSNDPERASFFRVLSHPTTREDFHLQLVSLIELSRHGKDLSGFHYDLLPLLTLWLKDTWSAATLERNARKKATPSNIVTEPASSQLLSQILEICTSSATETDLKACNQVFDAVITYGDIPDSKLQPVVKVLCSIHSSLWNVHQDAWRCIGNLCKSHHGLTMVRILIEILGKPLLDKSDDKQYSQNIKEVRGAISALEKLFARDAKNGYPLVPFTLLMASLRKVLELDRTAVDCDALQLIYSLFTHEGGIMQNVLVEDWSPMFEIVSICSRRIPDPVSNRSQIYHTISGSAPAKDESPQQKFITKMGELIGGLIVRVEQLLISPPLDFVQKDDCLKFFVRSHTYLPDTCAKLVIDHFIDYKCCSPSDLQWKDNINLILGGFLADRSRPSDIRLHALKAVTDVYVIVSVTDQPEVFEAFAVTILAYVREEKDIAILQEFIDFAVVMAEQTQDESLFQHAIDVMRSVVTSDRMQSPLGSPPGPHHGILSSKSASSSATPSIVHSPSNVVVKGFIRIFMRTMFTEIPKSLRVFEELLAIAQASDCPTDSRISALKMFFRLRADAMNRIFLTPFTESDALAASLYRTADSLASKHAADDAAQQSRVARADEFNSRLARSTSGGQAQSLPKQTFRLGSGMNRTLQRNHQMWMSPDADALPDTTNGNATLRLVSIIENIDQKFTAQDLDAPDLGSDQVGLQELVAHGNAAEASVAEEKPDLVTDALNDAFHTPIESMDPSSINTEGQEPGHSDELNSSQPVVQNILNIGSYLDVLCQLLDCGFVNPPDKKAQIFVVRFNQR</sequence>
<feature type="domain" description="Tuberin N-terminal" evidence="2">
    <location>
        <begin position="112"/>
        <end position="241"/>
    </location>
</feature>
<dbReference type="AlphaFoldDB" id="A0A5N6KAS7"/>
<dbReference type="GO" id="GO:0005096">
    <property type="term" value="F:GTPase activator activity"/>
    <property type="evidence" value="ECO:0007669"/>
    <property type="project" value="InterPro"/>
</dbReference>
<dbReference type="EMBL" id="VIGI01000005">
    <property type="protein sequence ID" value="KAB8300231.1"/>
    <property type="molecule type" value="Genomic_DNA"/>
</dbReference>
<feature type="domain" description="Tuberin N-terminal" evidence="2">
    <location>
        <begin position="243"/>
        <end position="566"/>
    </location>
</feature>